<dbReference type="SUPFAM" id="SSF50475">
    <property type="entry name" value="FMN-binding split barrel"/>
    <property type="match status" value="1"/>
</dbReference>
<dbReference type="PIRSF" id="PIRSF021513">
    <property type="entry name" value="GrhN_RubW_prd"/>
    <property type="match status" value="1"/>
</dbReference>
<dbReference type="InterPro" id="IPR012349">
    <property type="entry name" value="Split_barrel_FMN-bd"/>
</dbReference>
<evidence type="ECO:0000313" key="1">
    <source>
        <dbReference type="EMBL" id="NUU15827.1"/>
    </source>
</evidence>
<sequence length="165" mass="18517">MTTSSFAVQRVIPPVAPFDLMNRTMRWLLSSPRRARRVGEHLLVLHLTGRRSGRVLDVPVAYRPQDDGRLLVLTSSVWRLNLRDTSAVEVTWRAQRRSATAELVEDPQSVAEVYATLIDSVGRGKAARQLGVRVNVDRAPSHDELIQAVVRDGLSLVYLRVGEVR</sequence>
<dbReference type="GO" id="GO:0016491">
    <property type="term" value="F:oxidoreductase activity"/>
    <property type="evidence" value="ECO:0007669"/>
    <property type="project" value="InterPro"/>
</dbReference>
<dbReference type="Gene3D" id="2.30.110.10">
    <property type="entry name" value="Electron Transport, Fmn-binding Protein, Chain A"/>
    <property type="match status" value="1"/>
</dbReference>
<dbReference type="EMBL" id="JABMCI010000035">
    <property type="protein sequence ID" value="NUU15827.1"/>
    <property type="molecule type" value="Genomic_DNA"/>
</dbReference>
<name>A0A7Y5ZZH9_9CELL</name>
<protein>
    <submittedName>
        <fullName evidence="1">Nitroreductase family deazaflavin-dependent oxidoreductase</fullName>
    </submittedName>
</protein>
<organism evidence="1 2">
    <name type="scientific">Cellulomonas humilata</name>
    <dbReference type="NCBI Taxonomy" id="144055"/>
    <lineage>
        <taxon>Bacteria</taxon>
        <taxon>Bacillati</taxon>
        <taxon>Actinomycetota</taxon>
        <taxon>Actinomycetes</taxon>
        <taxon>Micrococcales</taxon>
        <taxon>Cellulomonadaceae</taxon>
        <taxon>Cellulomonas</taxon>
    </lineage>
</organism>
<comment type="caution">
    <text evidence="1">The sequence shown here is derived from an EMBL/GenBank/DDBJ whole genome shotgun (WGS) entry which is preliminary data.</text>
</comment>
<gene>
    <name evidence="1" type="ORF">HP550_01000</name>
</gene>
<dbReference type="Pfam" id="PF04075">
    <property type="entry name" value="F420H2_quin_red"/>
    <property type="match status" value="1"/>
</dbReference>
<evidence type="ECO:0000313" key="2">
    <source>
        <dbReference type="Proteomes" id="UP000565724"/>
    </source>
</evidence>
<dbReference type="InterPro" id="IPR004378">
    <property type="entry name" value="F420H2_quin_Rdtase"/>
</dbReference>
<dbReference type="AlphaFoldDB" id="A0A7Y5ZZH9"/>
<dbReference type="RefSeq" id="WP_175345736.1">
    <property type="nucleotide sequence ID" value="NZ_JABMCI010000035.1"/>
</dbReference>
<dbReference type="Proteomes" id="UP000565724">
    <property type="component" value="Unassembled WGS sequence"/>
</dbReference>
<dbReference type="InterPro" id="IPR016791">
    <property type="entry name" value="Polyketide_synth_GrhN/RubW_prd"/>
</dbReference>
<accession>A0A7Y5ZZH9</accession>
<reference evidence="1 2" key="1">
    <citation type="submission" date="2020-05" db="EMBL/GenBank/DDBJ databases">
        <title>Genome Sequencing of Type Strains.</title>
        <authorList>
            <person name="Lemaire J.F."/>
            <person name="Inderbitzin P."/>
            <person name="Gregorio O.A."/>
            <person name="Collins S.B."/>
            <person name="Wespe N."/>
            <person name="Knight-Connoni V."/>
        </authorList>
    </citation>
    <scope>NUCLEOTIDE SEQUENCE [LARGE SCALE GENOMIC DNA]</scope>
    <source>
        <strain evidence="1 2">ATCC 25174</strain>
    </source>
</reference>
<proteinExistence type="predicted"/>
<keyword evidence="2" id="KW-1185">Reference proteome</keyword>